<dbReference type="RefSeq" id="WP_077806907.1">
    <property type="nucleotide sequence ID" value="NZ_BJXS01000007.1"/>
</dbReference>
<reference evidence="3 4" key="1">
    <citation type="submission" date="2016-03" db="EMBL/GenBank/DDBJ databases">
        <title>Acetic acid bacteria sequencing.</title>
        <authorList>
            <person name="Brandt J."/>
            <person name="Jakob F."/>
            <person name="Vogel R.F."/>
        </authorList>
    </citation>
    <scope>NUCLEOTIDE SEQUENCE [LARGE SCALE GENOMIC DNA]</scope>
    <source>
        <strain evidence="3 4">NBRC 101099</strain>
    </source>
</reference>
<feature type="compositionally biased region" description="Polar residues" evidence="1">
    <location>
        <begin position="230"/>
        <end position="242"/>
    </location>
</feature>
<keyword evidence="4" id="KW-1185">Reference proteome</keyword>
<feature type="signal peptide" evidence="2">
    <location>
        <begin position="1"/>
        <end position="26"/>
    </location>
</feature>
<keyword evidence="2" id="KW-0732">Signal</keyword>
<gene>
    <name evidence="3" type="ORF">A0U93_08035</name>
</gene>
<feature type="region of interest" description="Disordered" evidence="1">
    <location>
        <begin position="194"/>
        <end position="298"/>
    </location>
</feature>
<evidence type="ECO:0000313" key="3">
    <source>
        <dbReference type="EMBL" id="AQS87896.1"/>
    </source>
</evidence>
<sequence length="298" mass="30652">MWNISGWRKAAAACALGLPIMLTACAGDDSPQNFPPLTYTALSQLHLNVAHIDIVDQAPAGSTPGDISGRAPTPPDQALQEMARDRLVASGEDGNATFTITRATILHEPGGTLQGDMDVHIDVLTPNGQHSGYAQAHVSRTLNPGDQDPESRSVLYSLTSQMMQDMNVELEYQIKKSLSDWLVDAGGAPLNNAVQQQSLTGGPGTAPPTPPASDAATLAPPVDAGVSGTAVEQANAPQPDSGTPTTATPAATPPTTPPAAPSQPDAIFPTGGDDVTPVAAPQVHSPKAGVLQLPHSRN</sequence>
<evidence type="ECO:0000256" key="2">
    <source>
        <dbReference type="SAM" id="SignalP"/>
    </source>
</evidence>
<evidence type="ECO:0000256" key="1">
    <source>
        <dbReference type="SAM" id="MobiDB-lite"/>
    </source>
</evidence>
<dbReference type="EMBL" id="CP014691">
    <property type="protein sequence ID" value="AQS87896.1"/>
    <property type="molecule type" value="Genomic_DNA"/>
</dbReference>
<accession>A0A1U9KQ29</accession>
<feature type="compositionally biased region" description="Low complexity" evidence="1">
    <location>
        <begin position="212"/>
        <end position="221"/>
    </location>
</feature>
<dbReference type="KEGG" id="nch:A0U93_08035"/>
<dbReference type="Proteomes" id="UP000188604">
    <property type="component" value="Chromosome"/>
</dbReference>
<name>A0A1U9KQ29_9PROT</name>
<proteinExistence type="predicted"/>
<organism evidence="3 4">
    <name type="scientific">Neoasaia chiangmaiensis</name>
    <dbReference type="NCBI Taxonomy" id="320497"/>
    <lineage>
        <taxon>Bacteria</taxon>
        <taxon>Pseudomonadati</taxon>
        <taxon>Pseudomonadota</taxon>
        <taxon>Alphaproteobacteria</taxon>
        <taxon>Acetobacterales</taxon>
        <taxon>Acetobacteraceae</taxon>
        <taxon>Neoasaia</taxon>
    </lineage>
</organism>
<feature type="compositionally biased region" description="Pro residues" evidence="1">
    <location>
        <begin position="251"/>
        <end position="261"/>
    </location>
</feature>
<evidence type="ECO:0000313" key="4">
    <source>
        <dbReference type="Proteomes" id="UP000188604"/>
    </source>
</evidence>
<protein>
    <submittedName>
        <fullName evidence="3">Uncharacterized protein</fullName>
    </submittedName>
</protein>
<dbReference type="STRING" id="320497.A0U93_08035"/>
<dbReference type="AlphaFoldDB" id="A0A1U9KQ29"/>
<feature type="chain" id="PRO_5043411114" evidence="2">
    <location>
        <begin position="27"/>
        <end position="298"/>
    </location>
</feature>